<comment type="similarity">
    <text evidence="2">Belongs to the UPL family. K-HECT subfamily.</text>
</comment>
<feature type="compositionally biased region" description="Low complexity" evidence="3">
    <location>
        <begin position="96"/>
        <end position="110"/>
    </location>
</feature>
<evidence type="ECO:0000313" key="4">
    <source>
        <dbReference type="EMBL" id="VDK25350.1"/>
    </source>
</evidence>
<accession>A0A0M3JD55</accession>
<reference evidence="4 5" key="2">
    <citation type="submission" date="2018-11" db="EMBL/GenBank/DDBJ databases">
        <authorList>
            <consortium name="Pathogen Informatics"/>
        </authorList>
    </citation>
    <scope>NUCLEOTIDE SEQUENCE [LARGE SCALE GENOMIC DNA]</scope>
</reference>
<comment type="function">
    <text evidence="2">E3 ubiquitin-protein ligase which accepts ubiquitin from an E2 ubiquitin-conjugating enzyme in the form of a thioester and then directly transfers the ubiquitin to targeted substrates.</text>
</comment>
<dbReference type="UniPathway" id="UPA00143"/>
<comment type="pathway">
    <text evidence="2">Protein modification; protein ubiquitination.</text>
</comment>
<keyword evidence="1 2" id="KW-0808">Transferase</keyword>
<evidence type="ECO:0000256" key="2">
    <source>
        <dbReference type="RuleBase" id="RU369009"/>
    </source>
</evidence>
<dbReference type="GO" id="GO:0006974">
    <property type="term" value="P:DNA damage response"/>
    <property type="evidence" value="ECO:0007669"/>
    <property type="project" value="TreeGrafter"/>
</dbReference>
<name>A0A0M3JD55_ANISI</name>
<evidence type="ECO:0000256" key="1">
    <source>
        <dbReference type="ARBA" id="ARBA00022679"/>
    </source>
</evidence>
<dbReference type="EC" id="2.3.2.26" evidence="2"/>
<proteinExistence type="inferred from homology"/>
<dbReference type="PANTHER" id="PTHR45670:SF13">
    <property type="entry name" value="E3 UBIQUITIN-PROTEIN LIGASE TRIP12"/>
    <property type="match status" value="1"/>
</dbReference>
<feature type="region of interest" description="Disordered" evidence="3">
    <location>
        <begin position="95"/>
        <end position="120"/>
    </location>
</feature>
<evidence type="ECO:0000313" key="5">
    <source>
        <dbReference type="Proteomes" id="UP000267096"/>
    </source>
</evidence>
<dbReference type="AlphaFoldDB" id="A0A0M3JD55"/>
<dbReference type="Proteomes" id="UP000267096">
    <property type="component" value="Unassembled WGS sequence"/>
</dbReference>
<dbReference type="GO" id="GO:0000209">
    <property type="term" value="P:protein polyubiquitination"/>
    <property type="evidence" value="ECO:0007669"/>
    <property type="project" value="TreeGrafter"/>
</dbReference>
<organism evidence="6">
    <name type="scientific">Anisakis simplex</name>
    <name type="common">Herring worm</name>
    <dbReference type="NCBI Taxonomy" id="6269"/>
    <lineage>
        <taxon>Eukaryota</taxon>
        <taxon>Metazoa</taxon>
        <taxon>Ecdysozoa</taxon>
        <taxon>Nematoda</taxon>
        <taxon>Chromadorea</taxon>
        <taxon>Rhabditida</taxon>
        <taxon>Spirurina</taxon>
        <taxon>Ascaridomorpha</taxon>
        <taxon>Ascaridoidea</taxon>
        <taxon>Anisakidae</taxon>
        <taxon>Anisakis</taxon>
        <taxon>Anisakis simplex complex</taxon>
    </lineage>
</organism>
<gene>
    <name evidence="4" type="ORF">ASIM_LOCUS5339</name>
</gene>
<dbReference type="InterPro" id="IPR045322">
    <property type="entry name" value="HECTD1/TRIP12-like"/>
</dbReference>
<comment type="catalytic activity">
    <reaction evidence="2">
        <text>S-ubiquitinyl-[E2 ubiquitin-conjugating enzyme]-L-cysteine + [acceptor protein]-L-lysine = [E2 ubiquitin-conjugating enzyme]-L-cysteine + N(6)-ubiquitinyl-[acceptor protein]-L-lysine.</text>
        <dbReference type="EC" id="2.3.2.26"/>
    </reaction>
</comment>
<dbReference type="GO" id="GO:0043161">
    <property type="term" value="P:proteasome-mediated ubiquitin-dependent protein catabolic process"/>
    <property type="evidence" value="ECO:0007669"/>
    <property type="project" value="TreeGrafter"/>
</dbReference>
<dbReference type="PANTHER" id="PTHR45670">
    <property type="entry name" value="E3 UBIQUITIN-PROTEIN LIGASE TRIP12"/>
    <property type="match status" value="1"/>
</dbReference>
<dbReference type="EMBL" id="UYRR01010321">
    <property type="protein sequence ID" value="VDK25350.1"/>
    <property type="molecule type" value="Genomic_DNA"/>
</dbReference>
<evidence type="ECO:0000313" key="6">
    <source>
        <dbReference type="WBParaSite" id="ASIM_0000554101-mRNA-1"/>
    </source>
</evidence>
<protein>
    <recommendedName>
        <fullName evidence="2">E3 ubiquitin-protein ligase</fullName>
        <ecNumber evidence="2">2.3.2.26</ecNumber>
    </recommendedName>
</protein>
<keyword evidence="5" id="KW-1185">Reference proteome</keyword>
<keyword evidence="2" id="KW-0833">Ubl conjugation pathway</keyword>
<dbReference type="GO" id="GO:0016607">
    <property type="term" value="C:nuclear speck"/>
    <property type="evidence" value="ECO:0007669"/>
    <property type="project" value="TreeGrafter"/>
</dbReference>
<sequence>MEESGPALRYESLRVMLRMIYPSESSNLKEVLNEVSLAGHIASALASPRSKDLCIVASALQLVHLVLDKLPDLYTPLFRREGVVHEVEKLSKIKSDSPVSMPPVRSSPSVIASLRDGNSS</sequence>
<evidence type="ECO:0000256" key="3">
    <source>
        <dbReference type="SAM" id="MobiDB-lite"/>
    </source>
</evidence>
<dbReference type="GO" id="GO:0061630">
    <property type="term" value="F:ubiquitin protein ligase activity"/>
    <property type="evidence" value="ECO:0007669"/>
    <property type="project" value="UniProtKB-UniRule"/>
</dbReference>
<dbReference type="OrthoDB" id="271273at2759"/>
<dbReference type="WBParaSite" id="ASIM_0000554101-mRNA-1">
    <property type="protein sequence ID" value="ASIM_0000554101-mRNA-1"/>
    <property type="gene ID" value="ASIM_0000554101"/>
</dbReference>
<reference evidence="6" key="1">
    <citation type="submission" date="2017-02" db="UniProtKB">
        <authorList>
            <consortium name="WormBaseParasite"/>
        </authorList>
    </citation>
    <scope>IDENTIFICATION</scope>
</reference>